<dbReference type="InterPro" id="IPR024425">
    <property type="entry name" value="LiaF-like_C"/>
</dbReference>
<gene>
    <name evidence="3" type="primary">liaF</name>
    <name evidence="3" type="ORF">M5W82_01590</name>
</gene>
<feature type="transmembrane region" description="Helical" evidence="1">
    <location>
        <begin position="61"/>
        <end position="87"/>
    </location>
</feature>
<sequence>MTLLQNFTTNKLTFWVLCFFLLVFVELTIFNNGGAFCLLIGVGLLYLSFSKKKRFFKWTGIFFISIALFTMWSLRLFIVIILLYMLYQYLQRENATKVVGVELFDKLPATKNEIFGTLPAPAEAYKWQDVQIQRLAGDITIDTTQTILPSGTSIITIRQGIGKVQIYIPYEIPFRLHYTTLFGELKCLHVGPQRLLNESVSFSDGNPEDAKRTLVIHVATWLGDLEVLRK</sequence>
<protein>
    <submittedName>
        <fullName evidence="3">Cell wall-active antibiotics response protein LiaF</fullName>
    </submittedName>
</protein>
<keyword evidence="1" id="KW-0472">Membrane</keyword>
<name>A0ABT4EKW1_9BACI</name>
<accession>A0ABT4EKW1</accession>
<reference evidence="3 4" key="1">
    <citation type="submission" date="2022-05" db="EMBL/GenBank/DDBJ databases">
        <title>Genome Sequencing of Bee-Associated Microbes.</title>
        <authorList>
            <person name="Dunlap C."/>
        </authorList>
    </citation>
    <scope>NUCLEOTIDE SEQUENCE [LARGE SCALE GENOMIC DNA]</scope>
    <source>
        <strain evidence="3 4">NRRL BD-083</strain>
    </source>
</reference>
<keyword evidence="1" id="KW-1133">Transmembrane helix</keyword>
<evidence type="ECO:0000313" key="4">
    <source>
        <dbReference type="Proteomes" id="UP001527052"/>
    </source>
</evidence>
<proteinExistence type="predicted"/>
<dbReference type="Pfam" id="PF09922">
    <property type="entry name" value="LiaF-like_C"/>
    <property type="match status" value="1"/>
</dbReference>
<evidence type="ECO:0000259" key="2">
    <source>
        <dbReference type="Pfam" id="PF09922"/>
    </source>
</evidence>
<keyword evidence="4" id="KW-1185">Reference proteome</keyword>
<feature type="domain" description="Cell wall-active antibiotics response LiaF-like C-terminal" evidence="2">
    <location>
        <begin position="114"/>
        <end position="227"/>
    </location>
</feature>
<evidence type="ECO:0000313" key="3">
    <source>
        <dbReference type="EMBL" id="MCY9545628.1"/>
    </source>
</evidence>
<keyword evidence="1" id="KW-0812">Transmembrane</keyword>
<evidence type="ECO:0000256" key="1">
    <source>
        <dbReference type="SAM" id="Phobius"/>
    </source>
</evidence>
<dbReference type="InterPro" id="IPR047793">
    <property type="entry name" value="LiaF_C"/>
</dbReference>
<dbReference type="InterPro" id="IPR016975">
    <property type="entry name" value="Cell_wall_LiaF"/>
</dbReference>
<dbReference type="Proteomes" id="UP001527052">
    <property type="component" value="Unassembled WGS sequence"/>
</dbReference>
<dbReference type="PIRSF" id="PIRSF031509">
    <property type="entry name" value="Cell_wall_LiaF/YvqF"/>
    <property type="match status" value="1"/>
</dbReference>
<comment type="caution">
    <text evidence="3">The sequence shown here is derived from an EMBL/GenBank/DDBJ whole genome shotgun (WGS) entry which is preliminary data.</text>
</comment>
<dbReference type="RefSeq" id="WP_268635814.1">
    <property type="nucleotide sequence ID" value="NZ_JAMDLZ010000004.1"/>
</dbReference>
<dbReference type="NCBIfam" id="NF040535">
    <property type="entry name" value="LiaF_C_term"/>
    <property type="match status" value="1"/>
</dbReference>
<dbReference type="EMBL" id="JAMDLZ010000004">
    <property type="protein sequence ID" value="MCY9545628.1"/>
    <property type="molecule type" value="Genomic_DNA"/>
</dbReference>
<organism evidence="3 4">
    <name type="scientific">Lysinibacillus xylanilyticus</name>
    <dbReference type="NCBI Taxonomy" id="582475"/>
    <lineage>
        <taxon>Bacteria</taxon>
        <taxon>Bacillati</taxon>
        <taxon>Bacillota</taxon>
        <taxon>Bacilli</taxon>
        <taxon>Bacillales</taxon>
        <taxon>Bacillaceae</taxon>
        <taxon>Lysinibacillus</taxon>
    </lineage>
</organism>
<feature type="transmembrane region" description="Helical" evidence="1">
    <location>
        <begin position="12"/>
        <end position="27"/>
    </location>
</feature>